<dbReference type="AlphaFoldDB" id="A0ABD3GPY7"/>
<proteinExistence type="predicted"/>
<dbReference type="EMBL" id="JBJQOH010000007">
    <property type="protein sequence ID" value="KAL3680504.1"/>
    <property type="molecule type" value="Genomic_DNA"/>
</dbReference>
<reference evidence="1 2" key="1">
    <citation type="submission" date="2024-09" db="EMBL/GenBank/DDBJ databases">
        <title>Chromosome-scale assembly of Riccia sorocarpa.</title>
        <authorList>
            <person name="Paukszto L."/>
        </authorList>
    </citation>
    <scope>NUCLEOTIDE SEQUENCE [LARGE SCALE GENOMIC DNA]</scope>
    <source>
        <strain evidence="1">LP-2024</strain>
        <tissue evidence="1">Aerial parts of the thallus</tissue>
    </source>
</reference>
<name>A0ABD3GPY7_9MARC</name>
<dbReference type="Proteomes" id="UP001633002">
    <property type="component" value="Unassembled WGS sequence"/>
</dbReference>
<evidence type="ECO:0000313" key="2">
    <source>
        <dbReference type="Proteomes" id="UP001633002"/>
    </source>
</evidence>
<keyword evidence="2" id="KW-1185">Reference proteome</keyword>
<accession>A0ABD3GPY7</accession>
<comment type="caution">
    <text evidence="1">The sequence shown here is derived from an EMBL/GenBank/DDBJ whole genome shotgun (WGS) entry which is preliminary data.</text>
</comment>
<protein>
    <submittedName>
        <fullName evidence="1">Uncharacterized protein</fullName>
    </submittedName>
</protein>
<sequence length="195" mass="20806">MSNKGNGEDAEVISCVNGVRCSHDMSSSGTSTRRSFARNFVGGVAFRTGESSLDNSRTSVCKKSVCWRREVQKAVIGLLSTTHAAHGLSSGATISTPHAMHGVSSDTSTLTTHATHRVRIPAEISWTGTTAPMAFRGVTLSKWTTHAAHEWRRHVAHFVFTGVAVLHLLTARVSEDAVSSLLSLSDQVVPPSLLA</sequence>
<evidence type="ECO:0000313" key="1">
    <source>
        <dbReference type="EMBL" id="KAL3680504.1"/>
    </source>
</evidence>
<organism evidence="1 2">
    <name type="scientific">Riccia sorocarpa</name>
    <dbReference type="NCBI Taxonomy" id="122646"/>
    <lineage>
        <taxon>Eukaryota</taxon>
        <taxon>Viridiplantae</taxon>
        <taxon>Streptophyta</taxon>
        <taxon>Embryophyta</taxon>
        <taxon>Marchantiophyta</taxon>
        <taxon>Marchantiopsida</taxon>
        <taxon>Marchantiidae</taxon>
        <taxon>Marchantiales</taxon>
        <taxon>Ricciaceae</taxon>
        <taxon>Riccia</taxon>
    </lineage>
</organism>
<gene>
    <name evidence="1" type="ORF">R1sor_023460</name>
</gene>